<dbReference type="OrthoDB" id="1424804at2759"/>
<dbReference type="PANTHER" id="PTHR11439:SF497">
    <property type="entry name" value="CYSTEINE-RICH RLK (RECEPTOR-LIKE PROTEIN KINASE) 8"/>
    <property type="match status" value="1"/>
</dbReference>
<dbReference type="PaxDb" id="3827-XP_004506695.1"/>
<dbReference type="PANTHER" id="PTHR11439">
    <property type="entry name" value="GAG-POL-RELATED RETROTRANSPOSON"/>
    <property type="match status" value="1"/>
</dbReference>
<dbReference type="STRING" id="3827.A0A3Q7XT62"/>
<reference evidence="2" key="1">
    <citation type="journal article" date="2013" name="Nat. Biotechnol.">
        <title>Draft genome sequence of chickpea (Cicer arietinum) provides a resource for trait improvement.</title>
        <authorList>
            <person name="Varshney R.K."/>
            <person name="Song C."/>
            <person name="Saxena R.K."/>
            <person name="Azam S."/>
            <person name="Yu S."/>
            <person name="Sharpe A.G."/>
            <person name="Cannon S."/>
            <person name="Baek J."/>
            <person name="Rosen B.D."/>
            <person name="Tar'an B."/>
            <person name="Millan T."/>
            <person name="Zhang X."/>
            <person name="Ramsay L.D."/>
            <person name="Iwata A."/>
            <person name="Wang Y."/>
            <person name="Nelson W."/>
            <person name="Farmer A.D."/>
            <person name="Gaur P.M."/>
            <person name="Soderlund C."/>
            <person name="Penmetsa R.V."/>
            <person name="Xu C."/>
            <person name="Bharti A.K."/>
            <person name="He W."/>
            <person name="Winter P."/>
            <person name="Zhao S."/>
            <person name="Hane J.K."/>
            <person name="Carrasquilla-Garcia N."/>
            <person name="Condie J.A."/>
            <person name="Upadhyaya H.D."/>
            <person name="Luo M.C."/>
            <person name="Thudi M."/>
            <person name="Gowda C.L."/>
            <person name="Singh N.P."/>
            <person name="Lichtenzveig J."/>
            <person name="Gali K.K."/>
            <person name="Rubio J."/>
            <person name="Nadarajan N."/>
            <person name="Dolezel J."/>
            <person name="Bansal K.C."/>
            <person name="Xu X."/>
            <person name="Edwards D."/>
            <person name="Zhang G."/>
            <person name="Kahl G."/>
            <person name="Gil J."/>
            <person name="Singh K.B."/>
            <person name="Datta S.K."/>
            <person name="Jackson S.A."/>
            <person name="Wang J."/>
            <person name="Cook D.R."/>
        </authorList>
    </citation>
    <scope>NUCLEOTIDE SEQUENCE [LARGE SCALE GENOMIC DNA]</scope>
    <source>
        <strain evidence="2">cv. CDC Frontier</strain>
    </source>
</reference>
<feature type="domain" description="Reverse transcriptase Ty1/copia-type" evidence="1">
    <location>
        <begin position="1"/>
        <end position="73"/>
    </location>
</feature>
<evidence type="ECO:0000313" key="2">
    <source>
        <dbReference type="Proteomes" id="UP000087171"/>
    </source>
</evidence>
<dbReference type="InterPro" id="IPR043502">
    <property type="entry name" value="DNA/RNA_pol_sf"/>
</dbReference>
<gene>
    <name evidence="3" type="primary">LOC113787007</name>
</gene>
<evidence type="ECO:0000313" key="3">
    <source>
        <dbReference type="RefSeq" id="XP_027191118.1"/>
    </source>
</evidence>
<name>A0A3Q7XT62_CICAR</name>
<dbReference type="SUPFAM" id="SSF56672">
    <property type="entry name" value="DNA/RNA polymerases"/>
    <property type="match status" value="1"/>
</dbReference>
<organism evidence="2 3">
    <name type="scientific">Cicer arietinum</name>
    <name type="common">Chickpea</name>
    <name type="synonym">Garbanzo</name>
    <dbReference type="NCBI Taxonomy" id="3827"/>
    <lineage>
        <taxon>Eukaryota</taxon>
        <taxon>Viridiplantae</taxon>
        <taxon>Streptophyta</taxon>
        <taxon>Embryophyta</taxon>
        <taxon>Tracheophyta</taxon>
        <taxon>Spermatophyta</taxon>
        <taxon>Magnoliopsida</taxon>
        <taxon>eudicotyledons</taxon>
        <taxon>Gunneridae</taxon>
        <taxon>Pentapetalae</taxon>
        <taxon>rosids</taxon>
        <taxon>fabids</taxon>
        <taxon>Fabales</taxon>
        <taxon>Fabaceae</taxon>
        <taxon>Papilionoideae</taxon>
        <taxon>50 kb inversion clade</taxon>
        <taxon>NPAAA clade</taxon>
        <taxon>Hologalegina</taxon>
        <taxon>IRL clade</taxon>
        <taxon>Cicereae</taxon>
        <taxon>Cicer</taxon>
    </lineage>
</organism>
<dbReference type="RefSeq" id="XP_027191118.1">
    <property type="nucleotide sequence ID" value="XM_027335317.1"/>
</dbReference>
<dbReference type="InterPro" id="IPR013103">
    <property type="entry name" value="RVT_2"/>
</dbReference>
<proteinExistence type="predicted"/>
<dbReference type="Pfam" id="PF07727">
    <property type="entry name" value="RVT_2"/>
    <property type="match status" value="1"/>
</dbReference>
<sequence>MVITGSNQASFQELKHQLQTAFHMKDLGNLQYFLGLEVHSTPKGIFLHQHKYVTDLISMAGLQSSNLVDTPLEVNVKYHQDEGDLFPNSLLYRQLVGSFNYLTITRPNISFVVQQVSQFMDSPRHLHLAAVCRIVRYLLDTSQRGLFFPIGTVPKIDFL</sequence>
<keyword evidence="2" id="KW-1185">Reference proteome</keyword>
<protein>
    <submittedName>
        <fullName evidence="3">Uncharacterized protein LOC113787007</fullName>
    </submittedName>
</protein>
<accession>A0A3Q7XT62</accession>
<dbReference type="AlphaFoldDB" id="A0A3Q7XT62"/>
<dbReference type="Proteomes" id="UP000087171">
    <property type="component" value="Chromosome Ca6"/>
</dbReference>
<evidence type="ECO:0000259" key="1">
    <source>
        <dbReference type="Pfam" id="PF07727"/>
    </source>
</evidence>
<reference evidence="3" key="2">
    <citation type="submission" date="2025-08" db="UniProtKB">
        <authorList>
            <consortium name="RefSeq"/>
        </authorList>
    </citation>
    <scope>IDENTIFICATION</scope>
    <source>
        <tissue evidence="3">Etiolated seedlings</tissue>
    </source>
</reference>